<evidence type="ECO:0000313" key="2">
    <source>
        <dbReference type="Proteomes" id="UP001058872"/>
    </source>
</evidence>
<gene>
    <name evidence="1" type="ORF">DCM83_01340</name>
</gene>
<dbReference type="AlphaFoldDB" id="A0AAE9SQP5"/>
<reference evidence="1" key="1">
    <citation type="submission" date="2018-04" db="EMBL/GenBank/DDBJ databases">
        <title>Genomes of Endosymbiotic and Endophytic Bradyrhizobium Publication status.</title>
        <authorList>
            <person name="Guha S."/>
            <person name="Jorrin B."/>
            <person name="Sarkar M."/>
            <person name="Poole P.S."/>
            <person name="DasGupta M."/>
        </authorList>
    </citation>
    <scope>NUCLEOTIDE SEQUENCE</scope>
    <source>
        <strain evidence="1">WBOS16</strain>
    </source>
</reference>
<dbReference type="Proteomes" id="UP001058872">
    <property type="component" value="Chromosome"/>
</dbReference>
<protein>
    <submittedName>
        <fullName evidence="1">Uncharacterized protein</fullName>
    </submittedName>
</protein>
<proteinExistence type="predicted"/>
<accession>A0AAE9SQP5</accession>
<sequence length="61" mass="6688">MVSNEVIAFPLTIFVLLRGVDYVGLCEARGLRQSARSSMPSIRGAKRNLEIPGSMLRIAPE</sequence>
<dbReference type="EMBL" id="CP028989">
    <property type="protein sequence ID" value="UUO64003.1"/>
    <property type="molecule type" value="Genomic_DNA"/>
</dbReference>
<organism evidence="1 2">
    <name type="scientific">Bradyrhizobium betae</name>
    <dbReference type="NCBI Taxonomy" id="244734"/>
    <lineage>
        <taxon>Bacteria</taxon>
        <taxon>Pseudomonadati</taxon>
        <taxon>Pseudomonadota</taxon>
        <taxon>Alphaproteobacteria</taxon>
        <taxon>Hyphomicrobiales</taxon>
        <taxon>Nitrobacteraceae</taxon>
        <taxon>Bradyrhizobium</taxon>
    </lineage>
</organism>
<evidence type="ECO:0000313" key="1">
    <source>
        <dbReference type="EMBL" id="UUO64003.1"/>
    </source>
</evidence>
<name>A0AAE9SQP5_9BRAD</name>